<evidence type="ECO:0000313" key="2">
    <source>
        <dbReference type="Proteomes" id="UP000789920"/>
    </source>
</evidence>
<evidence type="ECO:0000313" key="1">
    <source>
        <dbReference type="EMBL" id="CAG8712792.1"/>
    </source>
</evidence>
<dbReference type="Proteomes" id="UP000789920">
    <property type="component" value="Unassembled WGS sequence"/>
</dbReference>
<sequence>GLEDYGQRNGMVDFDDQDHFTSAGLEDYRRKNEITDAKNK</sequence>
<proteinExistence type="predicted"/>
<name>A0ACA9PQ29_9GLOM</name>
<comment type="caution">
    <text evidence="1">The sequence shown here is derived from an EMBL/GenBank/DDBJ whole genome shotgun (WGS) entry which is preliminary data.</text>
</comment>
<gene>
    <name evidence="1" type="ORF">RPERSI_LOCUS10666</name>
</gene>
<organism evidence="1 2">
    <name type="scientific">Racocetra persica</name>
    <dbReference type="NCBI Taxonomy" id="160502"/>
    <lineage>
        <taxon>Eukaryota</taxon>
        <taxon>Fungi</taxon>
        <taxon>Fungi incertae sedis</taxon>
        <taxon>Mucoromycota</taxon>
        <taxon>Glomeromycotina</taxon>
        <taxon>Glomeromycetes</taxon>
        <taxon>Diversisporales</taxon>
        <taxon>Gigasporaceae</taxon>
        <taxon>Racocetra</taxon>
    </lineage>
</organism>
<reference evidence="1" key="1">
    <citation type="submission" date="2021-06" db="EMBL/GenBank/DDBJ databases">
        <authorList>
            <person name="Kallberg Y."/>
            <person name="Tangrot J."/>
            <person name="Rosling A."/>
        </authorList>
    </citation>
    <scope>NUCLEOTIDE SEQUENCE</scope>
    <source>
        <strain evidence="1">MA461A</strain>
    </source>
</reference>
<feature type="non-terminal residue" evidence="1">
    <location>
        <position position="1"/>
    </location>
</feature>
<keyword evidence="2" id="KW-1185">Reference proteome</keyword>
<dbReference type="EMBL" id="CAJVQC010021308">
    <property type="protein sequence ID" value="CAG8712792.1"/>
    <property type="molecule type" value="Genomic_DNA"/>
</dbReference>
<feature type="non-terminal residue" evidence="1">
    <location>
        <position position="40"/>
    </location>
</feature>
<accession>A0ACA9PQ29</accession>
<protein>
    <submittedName>
        <fullName evidence="1">33279_t:CDS:1</fullName>
    </submittedName>
</protein>